<evidence type="ECO:0000313" key="5">
    <source>
        <dbReference type="Proteomes" id="UP000694853"/>
    </source>
</evidence>
<proteinExistence type="predicted"/>
<evidence type="ECO:0000259" key="4">
    <source>
        <dbReference type="PROSITE" id="PS50137"/>
    </source>
</evidence>
<dbReference type="AlphaFoldDB" id="A0A8B8KNF0"/>
<dbReference type="PANTHER" id="PTHR46031">
    <property type="match status" value="1"/>
</dbReference>
<feature type="domain" description="DRBM" evidence="4">
    <location>
        <begin position="182"/>
        <end position="250"/>
    </location>
</feature>
<dbReference type="SUPFAM" id="SSF54768">
    <property type="entry name" value="dsRNA-binding domain-like"/>
    <property type="match status" value="3"/>
</dbReference>
<dbReference type="PROSITE" id="PS50137">
    <property type="entry name" value="DS_RBD"/>
    <property type="match status" value="3"/>
</dbReference>
<protein>
    <submittedName>
        <fullName evidence="6">Double-stranded RNA-binding protein 1-like</fullName>
    </submittedName>
</protein>
<dbReference type="Gene3D" id="3.30.160.20">
    <property type="match status" value="3"/>
</dbReference>
<keyword evidence="2 3" id="KW-0694">RNA-binding</keyword>
<dbReference type="SMART" id="SM00358">
    <property type="entry name" value="DSRM"/>
    <property type="match status" value="3"/>
</dbReference>
<dbReference type="RefSeq" id="XP_027344289.1">
    <property type="nucleotide sequence ID" value="XM_027488488.1"/>
</dbReference>
<feature type="domain" description="DRBM" evidence="4">
    <location>
        <begin position="103"/>
        <end position="172"/>
    </location>
</feature>
<reference evidence="5" key="1">
    <citation type="journal article" date="2019" name="Toxins">
        <title>Detection of Abrin-Like and Prepropulchellin-Like Toxin Genes and Transcripts Using Whole Genome Sequencing and Full-Length Transcript Sequencing of Abrus precatorius.</title>
        <authorList>
            <person name="Hovde B.T."/>
            <person name="Daligault H.E."/>
            <person name="Hanschen E.R."/>
            <person name="Kunde Y.A."/>
            <person name="Johnson M.B."/>
            <person name="Starkenburg S.R."/>
            <person name="Johnson S.L."/>
        </authorList>
    </citation>
    <scope>NUCLEOTIDE SEQUENCE [LARGE SCALE GENOMIC DNA]</scope>
</reference>
<evidence type="ECO:0000313" key="6">
    <source>
        <dbReference type="RefSeq" id="XP_027344289.1"/>
    </source>
</evidence>
<dbReference type="Pfam" id="PF00035">
    <property type="entry name" value="dsrm"/>
    <property type="match status" value="3"/>
</dbReference>
<organism evidence="5 6">
    <name type="scientific">Abrus precatorius</name>
    <name type="common">Indian licorice</name>
    <name type="synonym">Glycine abrus</name>
    <dbReference type="NCBI Taxonomy" id="3816"/>
    <lineage>
        <taxon>Eukaryota</taxon>
        <taxon>Viridiplantae</taxon>
        <taxon>Streptophyta</taxon>
        <taxon>Embryophyta</taxon>
        <taxon>Tracheophyta</taxon>
        <taxon>Spermatophyta</taxon>
        <taxon>Magnoliopsida</taxon>
        <taxon>eudicotyledons</taxon>
        <taxon>Gunneridae</taxon>
        <taxon>Pentapetalae</taxon>
        <taxon>rosids</taxon>
        <taxon>fabids</taxon>
        <taxon>Fabales</taxon>
        <taxon>Fabaceae</taxon>
        <taxon>Papilionoideae</taxon>
        <taxon>50 kb inversion clade</taxon>
        <taxon>NPAAA clade</taxon>
        <taxon>indigoferoid/millettioid clade</taxon>
        <taxon>Abreae</taxon>
        <taxon>Abrus</taxon>
    </lineage>
</organism>
<accession>A0A8B8KNF0</accession>
<reference evidence="6" key="2">
    <citation type="submission" date="2025-08" db="UniProtKB">
        <authorList>
            <consortium name="RefSeq"/>
        </authorList>
    </citation>
    <scope>IDENTIFICATION</scope>
    <source>
        <tissue evidence="6">Young leaves</tissue>
    </source>
</reference>
<dbReference type="GeneID" id="113856599"/>
<keyword evidence="5" id="KW-1185">Reference proteome</keyword>
<dbReference type="CDD" id="cd19907">
    <property type="entry name" value="DSRM_AtDRB-like_rpt1"/>
    <property type="match status" value="1"/>
</dbReference>
<dbReference type="InterPro" id="IPR044450">
    <property type="entry name" value="AtDRB-like_DSRM_1"/>
</dbReference>
<dbReference type="GO" id="GO:0003725">
    <property type="term" value="F:double-stranded RNA binding"/>
    <property type="evidence" value="ECO:0007669"/>
    <property type="project" value="InterPro"/>
</dbReference>
<evidence type="ECO:0000256" key="2">
    <source>
        <dbReference type="ARBA" id="ARBA00022884"/>
    </source>
</evidence>
<feature type="domain" description="DRBM" evidence="4">
    <location>
        <begin position="1"/>
        <end position="69"/>
    </location>
</feature>
<evidence type="ECO:0000256" key="1">
    <source>
        <dbReference type="ARBA" id="ARBA00022737"/>
    </source>
</evidence>
<dbReference type="CDD" id="cd10845">
    <property type="entry name" value="DSRM_RNAse_III_family"/>
    <property type="match status" value="1"/>
</dbReference>
<keyword evidence="1" id="KW-0677">Repeat</keyword>
<dbReference type="InterPro" id="IPR014720">
    <property type="entry name" value="dsRBD_dom"/>
</dbReference>
<gene>
    <name evidence="6" type="primary">LOC113856599</name>
</gene>
<name>A0A8B8KNF0_ABRPR</name>
<sequence>MYKTKLQEFCHKRRWGLPRYSAMKDGPDHMPSFKASVFVNGVTFTSGAFSSSKEAHNQAAMHAFLSFSSATEQDTKEQIGQVKPQDIPIPARSSSIIDDMDRLCKNRLQNYAQKNNLDPPAFTCKAEGPPHATHFKATVLFNGQSFESPSFFNSLKEAEQAAAKLALMSLSLDLFKKGDSGPFKTLLFKLTQRESLCKPTYKTIQSGSPHMPTFFSTVEVEGMEFHGKGGRSKKQAEQDAAKIAYIALKECMLICPSTMASISDFLVMHKNHFQEF</sequence>
<dbReference type="OrthoDB" id="5274873at2759"/>
<dbReference type="PANTHER" id="PTHR46031:SF31">
    <property type="entry name" value="DOUBLE-STRANDED RNA-BINDING PROTEIN 1-LIKE"/>
    <property type="match status" value="1"/>
</dbReference>
<dbReference type="KEGG" id="aprc:113856599"/>
<dbReference type="Proteomes" id="UP000694853">
    <property type="component" value="Unplaced"/>
</dbReference>
<evidence type="ECO:0000256" key="3">
    <source>
        <dbReference type="PROSITE-ProRule" id="PRU00266"/>
    </source>
</evidence>